<dbReference type="RefSeq" id="WP_146524582.1">
    <property type="nucleotide sequence ID" value="NZ_SJPV01000001.1"/>
</dbReference>
<gene>
    <name evidence="1" type="ORF">Poly41_08340</name>
</gene>
<dbReference type="InterPro" id="IPR008999">
    <property type="entry name" value="Actin-crosslinking"/>
</dbReference>
<evidence type="ECO:0000313" key="1">
    <source>
        <dbReference type="EMBL" id="TWU42537.1"/>
    </source>
</evidence>
<sequence>MQVAILSADGNHFVRASRDGTLDAVAEEVSTWEMFEYEEYPDGRFSLKTLASHPAGSQFVRARGGGGGLLSADRAIASDHEKFTKNAIANGQVAIQTSDGRFWRAKNLGGAELDCHATVVSSWEAFTIKSL</sequence>
<reference evidence="1 2" key="1">
    <citation type="submission" date="2019-02" db="EMBL/GenBank/DDBJ databases">
        <title>Deep-cultivation of Planctomycetes and their phenomic and genomic characterization uncovers novel biology.</title>
        <authorList>
            <person name="Wiegand S."/>
            <person name="Jogler M."/>
            <person name="Boedeker C."/>
            <person name="Pinto D."/>
            <person name="Vollmers J."/>
            <person name="Rivas-Marin E."/>
            <person name="Kohn T."/>
            <person name="Peeters S.H."/>
            <person name="Heuer A."/>
            <person name="Rast P."/>
            <person name="Oberbeckmann S."/>
            <person name="Bunk B."/>
            <person name="Jeske O."/>
            <person name="Meyerdierks A."/>
            <person name="Storesund J.E."/>
            <person name="Kallscheuer N."/>
            <person name="Luecker S."/>
            <person name="Lage O.M."/>
            <person name="Pohl T."/>
            <person name="Merkel B.J."/>
            <person name="Hornburger P."/>
            <person name="Mueller R.-W."/>
            <person name="Bruemmer F."/>
            <person name="Labrenz M."/>
            <person name="Spormann A.M."/>
            <person name="Op Den Camp H."/>
            <person name="Overmann J."/>
            <person name="Amann R."/>
            <person name="Jetten M.S.M."/>
            <person name="Mascher T."/>
            <person name="Medema M.H."/>
            <person name="Devos D.P."/>
            <person name="Kaster A.-K."/>
            <person name="Ovreas L."/>
            <person name="Rohde M."/>
            <person name="Galperin M.Y."/>
            <person name="Jogler C."/>
        </authorList>
    </citation>
    <scope>NUCLEOTIDE SEQUENCE [LARGE SCALE GENOMIC DNA]</scope>
    <source>
        <strain evidence="1 2">Poly41</strain>
    </source>
</reference>
<dbReference type="OrthoDB" id="9775889at2"/>
<dbReference type="Proteomes" id="UP000319143">
    <property type="component" value="Unassembled WGS sequence"/>
</dbReference>
<dbReference type="Gene3D" id="2.80.10.50">
    <property type="match status" value="2"/>
</dbReference>
<dbReference type="EMBL" id="SJPV01000001">
    <property type="protein sequence ID" value="TWU42537.1"/>
    <property type="molecule type" value="Genomic_DNA"/>
</dbReference>
<dbReference type="CDD" id="cd00257">
    <property type="entry name" value="beta-trefoil_FSCN-like"/>
    <property type="match status" value="1"/>
</dbReference>
<protein>
    <recommendedName>
        <fullName evidence="3">Fascin domain-containing protein</fullName>
    </recommendedName>
</protein>
<evidence type="ECO:0000313" key="2">
    <source>
        <dbReference type="Proteomes" id="UP000319143"/>
    </source>
</evidence>
<comment type="caution">
    <text evidence="1">The sequence shown here is derived from an EMBL/GenBank/DDBJ whole genome shotgun (WGS) entry which is preliminary data.</text>
</comment>
<evidence type="ECO:0008006" key="3">
    <source>
        <dbReference type="Google" id="ProtNLM"/>
    </source>
</evidence>
<dbReference type="SUPFAM" id="SSF50405">
    <property type="entry name" value="Actin-crosslinking proteins"/>
    <property type="match status" value="1"/>
</dbReference>
<organism evidence="1 2">
    <name type="scientific">Novipirellula artificiosorum</name>
    <dbReference type="NCBI Taxonomy" id="2528016"/>
    <lineage>
        <taxon>Bacteria</taxon>
        <taxon>Pseudomonadati</taxon>
        <taxon>Planctomycetota</taxon>
        <taxon>Planctomycetia</taxon>
        <taxon>Pirellulales</taxon>
        <taxon>Pirellulaceae</taxon>
        <taxon>Novipirellula</taxon>
    </lineage>
</organism>
<proteinExistence type="predicted"/>
<keyword evidence="2" id="KW-1185">Reference proteome</keyword>
<dbReference type="AlphaFoldDB" id="A0A5C6E3I1"/>
<name>A0A5C6E3I1_9BACT</name>
<accession>A0A5C6E3I1</accession>